<gene>
    <name evidence="2" type="ORF">MEDL_24281</name>
</gene>
<accession>A0A8S3RV62</accession>
<protein>
    <submittedName>
        <fullName evidence="2">Uncharacterized protein</fullName>
    </submittedName>
</protein>
<feature type="compositionally biased region" description="Polar residues" evidence="1">
    <location>
        <begin position="264"/>
        <end position="295"/>
    </location>
</feature>
<dbReference type="AlphaFoldDB" id="A0A8S3RV62"/>
<organism evidence="2 3">
    <name type="scientific">Mytilus edulis</name>
    <name type="common">Blue mussel</name>
    <dbReference type="NCBI Taxonomy" id="6550"/>
    <lineage>
        <taxon>Eukaryota</taxon>
        <taxon>Metazoa</taxon>
        <taxon>Spiralia</taxon>
        <taxon>Lophotrochozoa</taxon>
        <taxon>Mollusca</taxon>
        <taxon>Bivalvia</taxon>
        <taxon>Autobranchia</taxon>
        <taxon>Pteriomorphia</taxon>
        <taxon>Mytilida</taxon>
        <taxon>Mytiloidea</taxon>
        <taxon>Mytilidae</taxon>
        <taxon>Mytilinae</taxon>
        <taxon>Mytilus</taxon>
    </lineage>
</organism>
<evidence type="ECO:0000313" key="3">
    <source>
        <dbReference type="Proteomes" id="UP000683360"/>
    </source>
</evidence>
<keyword evidence="3" id="KW-1185">Reference proteome</keyword>
<evidence type="ECO:0000256" key="1">
    <source>
        <dbReference type="SAM" id="MobiDB-lite"/>
    </source>
</evidence>
<reference evidence="2" key="1">
    <citation type="submission" date="2021-03" db="EMBL/GenBank/DDBJ databases">
        <authorList>
            <person name="Bekaert M."/>
        </authorList>
    </citation>
    <scope>NUCLEOTIDE SEQUENCE</scope>
</reference>
<dbReference type="OrthoDB" id="6190142at2759"/>
<sequence length="567" mass="63904">MYGQSVRIPETSRQVQRPNIYQQVQQTQMFNPLPSEFVNQLHTTDSNNCIAVDQSSSPHILFNQSYRNQGKGNGEPNMKLAQRLNTNQQAQQARIFNPLSRELVTNLQNSDSNNCIAVDKTLSQQILFNQSHMNQGKGNGESNMKLAQRTHIDQQVQQAQMFNPLPSKVVTNLQTSDSNNCIAVDQTSSQQILYRNQGKGNGESNMKFKVTEDESNTLSNDSKNSFAVREDLKYNVPEDKYNTLDKDSKNSFAVRIENAMEKAPNSSIQDRHSTVSNLPHDSHQNYTSTDSNNCIAVDQSSSPHILFNQSYRNQGKGNGEPNMKLAQRLNTNQQAQQARIFNPLSRELVTNLQNSDSNNCIAVDKTLSQQILFNQSHMNQGKGNGESNMKLAQRTHIDQQVQQAQMFNPLPSKVVTNLQTSDSNNCIAVDQTSSQQILYRNQGKGNGESNMKFKVTEDESNTLSNDSKNSFAVREDLKYNVPEDKYNTLDKDSKYSFAVRIENAMEKAPNSSIQDRLSTVSNLPHDSHQKFIPLIDSSATTNSNKQLRHERMIRPTSCVEVLCNNHD</sequence>
<dbReference type="EMBL" id="CAJPWZ010001224">
    <property type="protein sequence ID" value="CAG2210185.1"/>
    <property type="molecule type" value="Genomic_DNA"/>
</dbReference>
<dbReference type="Proteomes" id="UP000683360">
    <property type="component" value="Unassembled WGS sequence"/>
</dbReference>
<evidence type="ECO:0000313" key="2">
    <source>
        <dbReference type="EMBL" id="CAG2210185.1"/>
    </source>
</evidence>
<comment type="caution">
    <text evidence="2">The sequence shown here is derived from an EMBL/GenBank/DDBJ whole genome shotgun (WGS) entry which is preliminary data.</text>
</comment>
<name>A0A8S3RV62_MYTED</name>
<proteinExistence type="predicted"/>
<feature type="region of interest" description="Disordered" evidence="1">
    <location>
        <begin position="262"/>
        <end position="295"/>
    </location>
</feature>